<dbReference type="InterPro" id="IPR013785">
    <property type="entry name" value="Aldolase_TIM"/>
</dbReference>
<dbReference type="PRINTS" id="PR00146">
    <property type="entry name" value="DHPICSNTHASE"/>
</dbReference>
<reference evidence="16 17" key="1">
    <citation type="submission" date="2020-08" db="EMBL/GenBank/DDBJ databases">
        <title>Cohnella phylogeny.</title>
        <authorList>
            <person name="Dunlap C."/>
        </authorList>
    </citation>
    <scope>NUCLEOTIDE SEQUENCE [LARGE SCALE GENOMIC DNA]</scope>
    <source>
        <strain evidence="16 17">DSM 25239</strain>
    </source>
</reference>
<keyword evidence="9 12" id="KW-0456">Lyase</keyword>
<keyword evidence="5 12" id="KW-0963">Cytoplasm</keyword>
<dbReference type="GO" id="GO:0009089">
    <property type="term" value="P:lysine biosynthetic process via diaminopimelate"/>
    <property type="evidence" value="ECO:0007669"/>
    <property type="project" value="UniProtKB-UniRule"/>
</dbReference>
<comment type="caution">
    <text evidence="16">The sequence shown here is derived from an EMBL/GenBank/DDBJ whole genome shotgun (WGS) entry which is preliminary data.</text>
</comment>
<protein>
    <recommendedName>
        <fullName evidence="4 12">4-hydroxy-tetrahydrodipicolinate synthase</fullName>
        <shortName evidence="12">HTPA synthase</shortName>
        <ecNumber evidence="4 12">4.3.3.7</ecNumber>
    </recommendedName>
</protein>
<feature type="binding site" evidence="12 15">
    <location>
        <position position="49"/>
    </location>
    <ligand>
        <name>pyruvate</name>
        <dbReference type="ChEBI" id="CHEBI:15361"/>
    </ligand>
</feature>
<dbReference type="RefSeq" id="WP_185136488.1">
    <property type="nucleotide sequence ID" value="NZ_BORM01000001.1"/>
</dbReference>
<evidence type="ECO:0000256" key="9">
    <source>
        <dbReference type="ARBA" id="ARBA00023239"/>
    </source>
</evidence>
<keyword evidence="17" id="KW-1185">Reference proteome</keyword>
<organism evidence="16 17">
    <name type="scientific">Cohnella xylanilytica</name>
    <dbReference type="NCBI Taxonomy" id="557555"/>
    <lineage>
        <taxon>Bacteria</taxon>
        <taxon>Bacillati</taxon>
        <taxon>Bacillota</taxon>
        <taxon>Bacilli</taxon>
        <taxon>Bacillales</taxon>
        <taxon>Paenibacillaceae</taxon>
        <taxon>Cohnella</taxon>
    </lineage>
</organism>
<dbReference type="Gene3D" id="3.20.20.70">
    <property type="entry name" value="Aldolase class I"/>
    <property type="match status" value="1"/>
</dbReference>
<dbReference type="EMBL" id="JACJVR010000054">
    <property type="protein sequence ID" value="MBB6692496.1"/>
    <property type="molecule type" value="Genomic_DNA"/>
</dbReference>
<dbReference type="GO" id="GO:0005829">
    <property type="term" value="C:cytosol"/>
    <property type="evidence" value="ECO:0007669"/>
    <property type="project" value="TreeGrafter"/>
</dbReference>
<dbReference type="SUPFAM" id="SSF51569">
    <property type="entry name" value="Aldolase"/>
    <property type="match status" value="1"/>
</dbReference>
<dbReference type="PANTHER" id="PTHR12128">
    <property type="entry name" value="DIHYDRODIPICOLINATE SYNTHASE"/>
    <property type="match status" value="1"/>
</dbReference>
<dbReference type="InterPro" id="IPR020624">
    <property type="entry name" value="Schiff_base-form_aldolases_CS"/>
</dbReference>
<evidence type="ECO:0000256" key="11">
    <source>
        <dbReference type="ARBA" id="ARBA00047836"/>
    </source>
</evidence>
<evidence type="ECO:0000256" key="14">
    <source>
        <dbReference type="PIRSR" id="PIRSR001365-1"/>
    </source>
</evidence>
<evidence type="ECO:0000256" key="13">
    <source>
        <dbReference type="PIRNR" id="PIRNR001365"/>
    </source>
</evidence>
<evidence type="ECO:0000256" key="6">
    <source>
        <dbReference type="ARBA" id="ARBA00022605"/>
    </source>
</evidence>
<evidence type="ECO:0000256" key="12">
    <source>
        <dbReference type="HAMAP-Rule" id="MF_00418"/>
    </source>
</evidence>
<accession>A0A841TW48</accession>
<dbReference type="HAMAP" id="MF_00418">
    <property type="entry name" value="DapA"/>
    <property type="match status" value="1"/>
</dbReference>
<gene>
    <name evidence="12 16" type="primary">dapA</name>
    <name evidence="16" type="ORF">H7B90_13890</name>
</gene>
<dbReference type="CDD" id="cd00950">
    <property type="entry name" value="DHDPS"/>
    <property type="match status" value="1"/>
</dbReference>
<comment type="pathway">
    <text evidence="2 12">Amino-acid biosynthesis; L-lysine biosynthesis via DAP pathway; (S)-tetrahydrodipicolinate from L-aspartate: step 3/4.</text>
</comment>
<dbReference type="PROSITE" id="PS00665">
    <property type="entry name" value="DHDPS_1"/>
    <property type="match status" value="1"/>
</dbReference>
<dbReference type="EC" id="4.3.3.7" evidence="4 12"/>
<feature type="site" description="Part of a proton relay during catalysis" evidence="12">
    <location>
        <position position="112"/>
    </location>
</feature>
<name>A0A841TW48_9BACL</name>
<feature type="binding site" evidence="12 15">
    <location>
        <position position="205"/>
    </location>
    <ligand>
        <name>pyruvate</name>
        <dbReference type="ChEBI" id="CHEBI:15361"/>
    </ligand>
</feature>
<evidence type="ECO:0000313" key="16">
    <source>
        <dbReference type="EMBL" id="MBB6692496.1"/>
    </source>
</evidence>
<evidence type="ECO:0000256" key="3">
    <source>
        <dbReference type="ARBA" id="ARBA00007592"/>
    </source>
</evidence>
<keyword evidence="7 12" id="KW-0220">Diaminopimelate biosynthesis</keyword>
<dbReference type="AlphaFoldDB" id="A0A841TW48"/>
<dbReference type="InterPro" id="IPR005263">
    <property type="entry name" value="DapA"/>
</dbReference>
<evidence type="ECO:0000256" key="2">
    <source>
        <dbReference type="ARBA" id="ARBA00005120"/>
    </source>
</evidence>
<feature type="active site" description="Schiff-base intermediate with substrate" evidence="12 14">
    <location>
        <position position="165"/>
    </location>
</feature>
<keyword evidence="8 12" id="KW-0457">Lysine biosynthesis</keyword>
<evidence type="ECO:0000256" key="5">
    <source>
        <dbReference type="ARBA" id="ARBA00022490"/>
    </source>
</evidence>
<dbReference type="UniPathway" id="UPA00034">
    <property type="reaction ID" value="UER00017"/>
</dbReference>
<feature type="active site" description="Proton donor/acceptor" evidence="12 14">
    <location>
        <position position="137"/>
    </location>
</feature>
<comment type="subunit">
    <text evidence="12">Homotetramer; dimer of dimers.</text>
</comment>
<evidence type="ECO:0000256" key="15">
    <source>
        <dbReference type="PIRSR" id="PIRSR001365-2"/>
    </source>
</evidence>
<comment type="subcellular location">
    <subcellularLocation>
        <location evidence="12">Cytoplasm</location>
    </subcellularLocation>
</comment>
<dbReference type="InterPro" id="IPR002220">
    <property type="entry name" value="DapA-like"/>
</dbReference>
<comment type="function">
    <text evidence="1 12">Catalyzes the condensation of (S)-aspartate-beta-semialdehyde [(S)-ASA] and pyruvate to 4-hydroxy-tetrahydrodipicolinate (HTPA).</text>
</comment>
<dbReference type="GO" id="GO:0008840">
    <property type="term" value="F:4-hydroxy-tetrahydrodipicolinate synthase activity"/>
    <property type="evidence" value="ECO:0007669"/>
    <property type="project" value="UniProtKB-UniRule"/>
</dbReference>
<evidence type="ECO:0000256" key="7">
    <source>
        <dbReference type="ARBA" id="ARBA00022915"/>
    </source>
</evidence>
<comment type="catalytic activity">
    <reaction evidence="11 12">
        <text>L-aspartate 4-semialdehyde + pyruvate = (2S,4S)-4-hydroxy-2,3,4,5-tetrahydrodipicolinate + H2O + H(+)</text>
        <dbReference type="Rhea" id="RHEA:34171"/>
        <dbReference type="ChEBI" id="CHEBI:15361"/>
        <dbReference type="ChEBI" id="CHEBI:15377"/>
        <dbReference type="ChEBI" id="CHEBI:15378"/>
        <dbReference type="ChEBI" id="CHEBI:67139"/>
        <dbReference type="ChEBI" id="CHEBI:537519"/>
        <dbReference type="EC" id="4.3.3.7"/>
    </reaction>
</comment>
<dbReference type="Proteomes" id="UP000553776">
    <property type="component" value="Unassembled WGS sequence"/>
</dbReference>
<proteinExistence type="inferred from homology"/>
<dbReference type="GO" id="GO:0019877">
    <property type="term" value="P:diaminopimelate biosynthetic process"/>
    <property type="evidence" value="ECO:0007669"/>
    <property type="project" value="UniProtKB-UniRule"/>
</dbReference>
<dbReference type="PANTHER" id="PTHR12128:SF66">
    <property type="entry name" value="4-HYDROXY-2-OXOGLUTARATE ALDOLASE, MITOCHONDRIAL"/>
    <property type="match status" value="1"/>
</dbReference>
<evidence type="ECO:0000313" key="17">
    <source>
        <dbReference type="Proteomes" id="UP000553776"/>
    </source>
</evidence>
<keyword evidence="6 12" id="KW-0028">Amino-acid biosynthesis</keyword>
<dbReference type="Pfam" id="PF00701">
    <property type="entry name" value="DHDPS"/>
    <property type="match status" value="1"/>
</dbReference>
<evidence type="ECO:0000256" key="10">
    <source>
        <dbReference type="ARBA" id="ARBA00023270"/>
    </source>
</evidence>
<comment type="similarity">
    <text evidence="3 12 13">Belongs to the DapA family.</text>
</comment>
<evidence type="ECO:0000256" key="1">
    <source>
        <dbReference type="ARBA" id="ARBA00003294"/>
    </source>
</evidence>
<dbReference type="SMART" id="SM01130">
    <property type="entry name" value="DHDPS"/>
    <property type="match status" value="1"/>
</dbReference>
<dbReference type="NCBIfam" id="TIGR00674">
    <property type="entry name" value="dapA"/>
    <property type="match status" value="1"/>
</dbReference>
<evidence type="ECO:0000256" key="8">
    <source>
        <dbReference type="ARBA" id="ARBA00023154"/>
    </source>
</evidence>
<evidence type="ECO:0000256" key="4">
    <source>
        <dbReference type="ARBA" id="ARBA00012086"/>
    </source>
</evidence>
<sequence length="290" mass="31176">MEAGELRGIFVPVVAPFRPDGELDTDSYRRYADRLLGEDIQGVVVNGTTGEAPTVEQDEAARLMEITKERLAGRRLPIAMGTGTNDTRSTVKRTERAGELGADAALVVVPYYSRPSQEGILEHFRKAAEVGVPVIAYEIPARTGVRLSVETAKAILDLDGVIGMKDSTGGTELVRELAGPGSKPVLAGDDASFFSMLEAGAAGGILASANVRTAEFAAVWRLFLAGERREAEEAFDRLLGAIRLLFREPNPAPLKRLLALQGAIASDALRLPMTPVSERLGRELESMLFD</sequence>
<feature type="site" description="Part of a proton relay during catalysis" evidence="12">
    <location>
        <position position="48"/>
    </location>
</feature>
<dbReference type="PIRSF" id="PIRSF001365">
    <property type="entry name" value="DHDPS"/>
    <property type="match status" value="1"/>
</dbReference>
<comment type="caution">
    <text evidence="12">Was originally thought to be a dihydrodipicolinate synthase (DHDPS), catalyzing the condensation of (S)-aspartate-beta-semialdehyde [(S)-ASA] and pyruvate to dihydrodipicolinate (DHDP). However, it was shown in E.coli that the product of the enzymatic reaction is not dihydrodipicolinate but in fact (4S)-4-hydroxy-2,3,4,5-tetrahydro-(2S)-dipicolinic acid (HTPA), and that the consecutive dehydration reaction leading to DHDP is not spontaneous but catalyzed by DapB.</text>
</comment>
<keyword evidence="10 12" id="KW-0704">Schiff base</keyword>